<evidence type="ECO:0000313" key="3">
    <source>
        <dbReference type="Proteomes" id="UP000681722"/>
    </source>
</evidence>
<dbReference type="EMBL" id="CAJOBC010112024">
    <property type="protein sequence ID" value="CAF4532858.1"/>
    <property type="molecule type" value="Genomic_DNA"/>
</dbReference>
<organism evidence="2 3">
    <name type="scientific">Didymodactylos carnosus</name>
    <dbReference type="NCBI Taxonomy" id="1234261"/>
    <lineage>
        <taxon>Eukaryota</taxon>
        <taxon>Metazoa</taxon>
        <taxon>Spiralia</taxon>
        <taxon>Gnathifera</taxon>
        <taxon>Rotifera</taxon>
        <taxon>Eurotatoria</taxon>
        <taxon>Bdelloidea</taxon>
        <taxon>Philodinida</taxon>
        <taxon>Philodinidae</taxon>
        <taxon>Didymodactylos</taxon>
    </lineage>
</organism>
<gene>
    <name evidence="2" type="ORF">SRO942_LOCUS46274</name>
</gene>
<evidence type="ECO:0000313" key="2">
    <source>
        <dbReference type="EMBL" id="CAF4532858.1"/>
    </source>
</evidence>
<proteinExistence type="predicted"/>
<feature type="transmembrane region" description="Helical" evidence="1">
    <location>
        <begin position="151"/>
        <end position="174"/>
    </location>
</feature>
<accession>A0A8S2Y9B6</accession>
<dbReference type="Proteomes" id="UP000681722">
    <property type="component" value="Unassembled WGS sequence"/>
</dbReference>
<keyword evidence="1" id="KW-0812">Transmembrane</keyword>
<reference evidence="2" key="1">
    <citation type="submission" date="2021-02" db="EMBL/GenBank/DDBJ databases">
        <authorList>
            <person name="Nowell W R."/>
        </authorList>
    </citation>
    <scope>NUCLEOTIDE SEQUENCE</scope>
</reference>
<sequence>MLLIVRRQSIFHLITVLLNLFTNIYPLPINHLSAPQPKDSVFNQLLNGQDLIIHEERGVIFSRVGYYYEVDAIFGLTVTVPVTQYVCSILPMDQVEKLSLCVDYEELLRSKLQQEEISSHSSISDFLSSTNNTRFSAEKVPTKTHHRGKRFIPLIVGVVAGVLGLLFMGGVTVYNTIKGAQLSSRVSEIHRSASDTNKQLHSLEVSVFTNTNSTIELARSFGKAQENMETMRTNMETIVKDVFRLDSFAEAQTRYNLKSHAEHINEGMKSSIRRIEGNDLNLDF</sequence>
<name>A0A8S2Y9B6_9BILA</name>
<dbReference type="OrthoDB" id="10010586at2759"/>
<keyword evidence="1" id="KW-1133">Transmembrane helix</keyword>
<dbReference type="AlphaFoldDB" id="A0A8S2Y9B6"/>
<evidence type="ECO:0000256" key="1">
    <source>
        <dbReference type="SAM" id="Phobius"/>
    </source>
</evidence>
<keyword evidence="1" id="KW-0472">Membrane</keyword>
<feature type="non-terminal residue" evidence="2">
    <location>
        <position position="284"/>
    </location>
</feature>
<comment type="caution">
    <text evidence="2">The sequence shown here is derived from an EMBL/GenBank/DDBJ whole genome shotgun (WGS) entry which is preliminary data.</text>
</comment>
<protein>
    <submittedName>
        <fullName evidence="2">Uncharacterized protein</fullName>
    </submittedName>
</protein>